<dbReference type="EMBL" id="CP118615">
    <property type="protein sequence ID" value="WDZ82802.1"/>
    <property type="molecule type" value="Genomic_DNA"/>
</dbReference>
<feature type="transmembrane region" description="Helical" evidence="1">
    <location>
        <begin position="49"/>
        <end position="69"/>
    </location>
</feature>
<evidence type="ECO:0000313" key="2">
    <source>
        <dbReference type="EMBL" id="WDZ82802.1"/>
    </source>
</evidence>
<protein>
    <submittedName>
        <fullName evidence="2">Uncharacterized protein</fullName>
    </submittedName>
</protein>
<reference evidence="2 3" key="1">
    <citation type="submission" date="2023-02" db="EMBL/GenBank/DDBJ databases">
        <authorList>
            <person name="Mo P."/>
        </authorList>
    </citation>
    <scope>NUCLEOTIDE SEQUENCE [LARGE SCALE GENOMIC DNA]</scope>
    <source>
        <strain evidence="2 3">HUAS 3</strain>
    </source>
</reference>
<name>A0ABY7ZIV9_9ACTN</name>
<keyword evidence="1" id="KW-1133">Transmembrane helix</keyword>
<sequence>MRKLLAARANRPPVPFAGVPAGSIVIETHRFEVSEDAVRPSIRRTLTRAFAIGATLAAVSTVALVAAPAQAYEITWYGPYGYYECEAAYDALMNSGAPVPRTVTCQYHDVNGPGWYYGTLG</sequence>
<gene>
    <name evidence="2" type="ORF">PVK37_20270</name>
</gene>
<dbReference type="Proteomes" id="UP001219605">
    <property type="component" value="Chromosome"/>
</dbReference>
<organism evidence="2 3">
    <name type="scientific">Micromonospora cathayae</name>
    <dbReference type="NCBI Taxonomy" id="3028804"/>
    <lineage>
        <taxon>Bacteria</taxon>
        <taxon>Bacillati</taxon>
        <taxon>Actinomycetota</taxon>
        <taxon>Actinomycetes</taxon>
        <taxon>Micromonosporales</taxon>
        <taxon>Micromonosporaceae</taxon>
        <taxon>Micromonospora</taxon>
    </lineage>
</organism>
<evidence type="ECO:0000256" key="1">
    <source>
        <dbReference type="SAM" id="Phobius"/>
    </source>
</evidence>
<keyword evidence="1" id="KW-0812">Transmembrane</keyword>
<keyword evidence="3" id="KW-1185">Reference proteome</keyword>
<dbReference type="RefSeq" id="WP_275029136.1">
    <property type="nucleotide sequence ID" value="NZ_CP118615.1"/>
</dbReference>
<proteinExistence type="predicted"/>
<evidence type="ECO:0000313" key="3">
    <source>
        <dbReference type="Proteomes" id="UP001219605"/>
    </source>
</evidence>
<accession>A0ABY7ZIV9</accession>
<keyword evidence="1" id="KW-0472">Membrane</keyword>